<dbReference type="RefSeq" id="WP_255189660.1">
    <property type="nucleotide sequence ID" value="NZ_CP113517.1"/>
</dbReference>
<dbReference type="Proteomes" id="UP001162780">
    <property type="component" value="Chromosome"/>
</dbReference>
<reference evidence="1" key="1">
    <citation type="submission" date="2022-11" db="EMBL/GenBank/DDBJ databases">
        <title>Methylomonas rapida sp. nov., Carotenoid-Producing Obligate Methanotrophs with High Growth Characteristics and Biotechnological Potential.</title>
        <authorList>
            <person name="Tikhonova E.N."/>
            <person name="Suleimanov R.Z."/>
            <person name="Miroshnikov K."/>
            <person name="Oshkin I.Y."/>
            <person name="Belova S.E."/>
            <person name="Danilova O.V."/>
            <person name="Ashikhmin A."/>
            <person name="Konopkin A."/>
            <person name="But S.Y."/>
            <person name="Khmelenina V.N."/>
            <person name="Kuznetsov N."/>
            <person name="Pimenov N.V."/>
            <person name="Dedysh S.N."/>
        </authorList>
    </citation>
    <scope>NUCLEOTIDE SEQUENCE</scope>
    <source>
        <strain evidence="1">MP1</strain>
    </source>
</reference>
<accession>A0ABY7GJW1</accession>
<gene>
    <name evidence="1" type="ORF">NM686_020480</name>
</gene>
<evidence type="ECO:0000313" key="1">
    <source>
        <dbReference type="EMBL" id="WAR44688.1"/>
    </source>
</evidence>
<organism evidence="1 2">
    <name type="scientific">Methylomonas rapida</name>
    <dbReference type="NCBI Taxonomy" id="2963939"/>
    <lineage>
        <taxon>Bacteria</taxon>
        <taxon>Pseudomonadati</taxon>
        <taxon>Pseudomonadota</taxon>
        <taxon>Gammaproteobacteria</taxon>
        <taxon>Methylococcales</taxon>
        <taxon>Methylococcaceae</taxon>
        <taxon>Methylomonas</taxon>
    </lineage>
</organism>
<proteinExistence type="predicted"/>
<evidence type="ECO:0000313" key="2">
    <source>
        <dbReference type="Proteomes" id="UP001162780"/>
    </source>
</evidence>
<keyword evidence="2" id="KW-1185">Reference proteome</keyword>
<name>A0ABY7GJW1_9GAMM</name>
<dbReference type="EMBL" id="CP113517">
    <property type="protein sequence ID" value="WAR44688.1"/>
    <property type="molecule type" value="Genomic_DNA"/>
</dbReference>
<protein>
    <submittedName>
        <fullName evidence="1">Uncharacterized protein</fullName>
    </submittedName>
</protein>
<sequence>MNHRDDLRRVRRLNKIITNRLIKLYKEKNKSESEMIISSDADEFEIRILSAWSLKYIQLRDNNITDFLKIFYFVDKLKSVEIQKFLFQKVQSFKKYVKQSQSQLPYCFYDLTRPNDIYYVFNWWCTHIDLQPGQENKKVTDIRMKREKPLKNDDGSNFSNIVRTSPDFFSPNVILNKEDRYSVYSTNTHSIKINDKELSNATVLSIRFDNDIQAIPEAFKHFEAYLRIDNATWHTEKRKSESNPSLDHIKHKPYSDIMLLEQSDQYAKVIERYDYISAYLLGLMCFDEVKKIKMKNKETKKDEKTIEQEAANTISEHIYKNTKLTFENYKIIDGYKKVSNLINVIHEIIKLKQNRQRYGKKYSNKDEFTKNVLGK</sequence>